<proteinExistence type="predicted"/>
<sequence length="276" mass="28186">MFKKKLISTLGVAVGLALSGASSAATITNLDNTFNFGGFDWASAGTAFTTGFAPVATTAFTLTYFSQATAITFGGNPISALSLPHMDTVANGVYDTPPLTAPSGYEYTIVATVNETVVGCVLTSCTFNVTGGTFNIYYDLTSNANMLAGSLGTGFNNGTVIIGGTINGGTQSTFDTANGSNSTTLQGTVTTTNNTFVNPNLVGTTATTTLQIGNAVTDWTNPGGFNGAAFTANNIVFQADANESFTQAVPEPGSLALLGAAFLGFFGLGRRRNKLA</sequence>
<dbReference type="Pfam" id="PF07589">
    <property type="entry name" value="PEP-CTERM"/>
    <property type="match status" value="1"/>
</dbReference>
<keyword evidence="1" id="KW-0732">Signal</keyword>
<reference evidence="3" key="1">
    <citation type="journal article" date="2004" name="Appl. Environ. Microbiol.">
        <title>Long-chain N-acyltyrosine synthases from environmental DNA.</title>
        <authorList>
            <person name="Brady S.F."/>
            <person name="Chao C.J."/>
            <person name="Clardy J."/>
        </authorList>
    </citation>
    <scope>NUCLEOTIDE SEQUENCE</scope>
</reference>
<dbReference type="NCBIfam" id="TIGR02595">
    <property type="entry name" value="PEP_CTERM"/>
    <property type="match status" value="1"/>
</dbReference>
<evidence type="ECO:0000259" key="2">
    <source>
        <dbReference type="Pfam" id="PF07589"/>
    </source>
</evidence>
<dbReference type="InterPro" id="IPR013424">
    <property type="entry name" value="Ice-binding_C"/>
</dbReference>
<feature type="domain" description="Ice-binding protein C-terminal" evidence="2">
    <location>
        <begin position="248"/>
        <end position="271"/>
    </location>
</feature>
<dbReference type="EMBL" id="JF429410">
    <property type="protein sequence ID" value="AEQ20447.1"/>
    <property type="molecule type" value="Genomic_DNA"/>
</dbReference>
<evidence type="ECO:0000313" key="3">
    <source>
        <dbReference type="EMBL" id="AEQ20447.1"/>
    </source>
</evidence>
<dbReference type="NCBIfam" id="NF033554">
    <property type="entry name" value="floc_PepA"/>
    <property type="match status" value="1"/>
</dbReference>
<evidence type="ECO:0000256" key="1">
    <source>
        <dbReference type="SAM" id="SignalP"/>
    </source>
</evidence>
<reference evidence="3" key="2">
    <citation type="journal article" date="2011" name="J. Bacteriol.">
        <title>Long-chain N-acyl amino acid synthases are linked to the putative PEP-CTERM/exosortase protein-sorting system in Gram-negative bacteria.</title>
        <authorList>
            <person name="Craig J.W."/>
            <person name="Cherry M.A."/>
            <person name="Brady S.F."/>
        </authorList>
    </citation>
    <scope>NUCLEOTIDE SEQUENCE</scope>
</reference>
<organism evidence="3">
    <name type="scientific">uncultured bacterium CSL132</name>
    <dbReference type="NCBI Taxonomy" id="1091568"/>
    <lineage>
        <taxon>Bacteria</taxon>
        <taxon>environmental samples</taxon>
    </lineage>
</organism>
<feature type="chain" id="PRO_5003470874" description="Ice-binding protein C-terminal domain-containing protein" evidence="1">
    <location>
        <begin position="25"/>
        <end position="276"/>
    </location>
</feature>
<protein>
    <recommendedName>
        <fullName evidence="2">Ice-binding protein C-terminal domain-containing protein</fullName>
    </recommendedName>
</protein>
<feature type="signal peptide" evidence="1">
    <location>
        <begin position="1"/>
        <end position="24"/>
    </location>
</feature>
<accession>G4WVJ5</accession>
<dbReference type="AlphaFoldDB" id="G4WVJ5"/>
<name>G4WVJ5_9BACT</name>